<reference evidence="7 8" key="1">
    <citation type="submission" date="2020-12" db="EMBL/GenBank/DDBJ databases">
        <title>Revised draft genomes of Rhodomicrobium vannielii ATCC 17100 and Rhodomicrobium udaipurense JA643.</title>
        <authorList>
            <person name="Conners E.M."/>
            <person name="Davenport E.J."/>
            <person name="Bose A."/>
        </authorList>
    </citation>
    <scope>NUCLEOTIDE SEQUENCE [LARGE SCALE GENOMIC DNA]</scope>
    <source>
        <strain evidence="7 8">JA643</strain>
    </source>
</reference>
<dbReference type="SUPFAM" id="SSF88723">
    <property type="entry name" value="PIN domain-like"/>
    <property type="match status" value="1"/>
</dbReference>
<gene>
    <name evidence="5" type="primary">vapC</name>
    <name evidence="7" type="ORF">JDN41_02670</name>
</gene>
<evidence type="ECO:0000256" key="4">
    <source>
        <dbReference type="ARBA" id="ARBA00022801"/>
    </source>
</evidence>
<feature type="binding site" evidence="5">
    <location>
        <position position="8"/>
    </location>
    <ligand>
        <name>Mg(2+)</name>
        <dbReference type="ChEBI" id="CHEBI:18420"/>
    </ligand>
</feature>
<dbReference type="Gene3D" id="3.40.50.1010">
    <property type="entry name" value="5'-nuclease"/>
    <property type="match status" value="1"/>
</dbReference>
<dbReference type="GO" id="GO:0016787">
    <property type="term" value="F:hydrolase activity"/>
    <property type="evidence" value="ECO:0007669"/>
    <property type="project" value="UniProtKB-KW"/>
</dbReference>
<dbReference type="GO" id="GO:0090729">
    <property type="term" value="F:toxin activity"/>
    <property type="evidence" value="ECO:0007669"/>
    <property type="project" value="UniProtKB-KW"/>
</dbReference>
<feature type="domain" description="PIN" evidence="6">
    <location>
        <begin position="5"/>
        <end position="119"/>
    </location>
</feature>
<evidence type="ECO:0000256" key="1">
    <source>
        <dbReference type="ARBA" id="ARBA00022649"/>
    </source>
</evidence>
<dbReference type="EMBL" id="JAEMUK010000006">
    <property type="protein sequence ID" value="MBJ7542455.1"/>
    <property type="molecule type" value="Genomic_DNA"/>
</dbReference>
<evidence type="ECO:0000256" key="3">
    <source>
        <dbReference type="ARBA" id="ARBA00022723"/>
    </source>
</evidence>
<comment type="similarity">
    <text evidence="5">Belongs to the PINc/VapC protein family.</text>
</comment>
<dbReference type="InterPro" id="IPR029060">
    <property type="entry name" value="PIN-like_dom_sf"/>
</dbReference>
<keyword evidence="2 5" id="KW-0540">Nuclease</keyword>
<accession>A0A8I1KG74</accession>
<dbReference type="Pfam" id="PF01850">
    <property type="entry name" value="PIN"/>
    <property type="match status" value="1"/>
</dbReference>
<dbReference type="CDD" id="cd18682">
    <property type="entry name" value="PIN_VapC-like"/>
    <property type="match status" value="1"/>
</dbReference>
<dbReference type="HAMAP" id="MF_00265">
    <property type="entry name" value="VapC_Nob1"/>
    <property type="match status" value="1"/>
</dbReference>
<comment type="function">
    <text evidence="5">Toxic component of a toxin-antitoxin (TA) system. An RNase.</text>
</comment>
<keyword evidence="8" id="KW-1185">Reference proteome</keyword>
<sequence>MCAAIVLDASAILAHLGGEPGADRAEAFFGNAAMSSVNLSEVVAKLQERGAAMPLVRAALSRYGLETLPFDEDLAFRAGALRVATKAFGLSLGDRACLALAEKLRLPVLTADRTWRDIALSVEVHVLR</sequence>
<dbReference type="GO" id="GO:0000287">
    <property type="term" value="F:magnesium ion binding"/>
    <property type="evidence" value="ECO:0007669"/>
    <property type="project" value="UniProtKB-UniRule"/>
</dbReference>
<keyword evidence="5" id="KW-0800">Toxin</keyword>
<dbReference type="InterPro" id="IPR022907">
    <property type="entry name" value="VapC_family"/>
</dbReference>
<protein>
    <recommendedName>
        <fullName evidence="5">Ribonuclease VapC</fullName>
        <shortName evidence="5">RNase VapC</shortName>
        <ecNumber evidence="5">3.1.-.-</ecNumber>
    </recommendedName>
    <alternativeName>
        <fullName evidence="5">Toxin VapC</fullName>
    </alternativeName>
</protein>
<dbReference type="EC" id="3.1.-.-" evidence="5"/>
<evidence type="ECO:0000256" key="5">
    <source>
        <dbReference type="HAMAP-Rule" id="MF_00265"/>
    </source>
</evidence>
<organism evidence="7 8">
    <name type="scientific">Rhodomicrobium udaipurense</name>
    <dbReference type="NCBI Taxonomy" id="1202716"/>
    <lineage>
        <taxon>Bacteria</taxon>
        <taxon>Pseudomonadati</taxon>
        <taxon>Pseudomonadota</taxon>
        <taxon>Alphaproteobacteria</taxon>
        <taxon>Hyphomicrobiales</taxon>
        <taxon>Hyphomicrobiaceae</taxon>
        <taxon>Rhodomicrobium</taxon>
    </lineage>
</organism>
<evidence type="ECO:0000259" key="6">
    <source>
        <dbReference type="Pfam" id="PF01850"/>
    </source>
</evidence>
<dbReference type="Proteomes" id="UP000623250">
    <property type="component" value="Unassembled WGS sequence"/>
</dbReference>
<name>A0A8I1KG74_9HYPH</name>
<comment type="caution">
    <text evidence="7">The sequence shown here is derived from an EMBL/GenBank/DDBJ whole genome shotgun (WGS) entry which is preliminary data.</text>
</comment>
<evidence type="ECO:0000313" key="8">
    <source>
        <dbReference type="Proteomes" id="UP000623250"/>
    </source>
</evidence>
<keyword evidence="4 5" id="KW-0378">Hydrolase</keyword>
<evidence type="ECO:0000313" key="7">
    <source>
        <dbReference type="EMBL" id="MBJ7542455.1"/>
    </source>
</evidence>
<dbReference type="AlphaFoldDB" id="A0A8I1KG74"/>
<comment type="cofactor">
    <cofactor evidence="5">
        <name>Mg(2+)</name>
        <dbReference type="ChEBI" id="CHEBI:18420"/>
    </cofactor>
</comment>
<dbReference type="GO" id="GO:0004540">
    <property type="term" value="F:RNA nuclease activity"/>
    <property type="evidence" value="ECO:0007669"/>
    <property type="project" value="InterPro"/>
</dbReference>
<feature type="binding site" evidence="5">
    <location>
        <position position="94"/>
    </location>
    <ligand>
        <name>Mg(2+)</name>
        <dbReference type="ChEBI" id="CHEBI:18420"/>
    </ligand>
</feature>
<dbReference type="InterPro" id="IPR002716">
    <property type="entry name" value="PIN_dom"/>
</dbReference>
<keyword evidence="3 5" id="KW-0479">Metal-binding</keyword>
<keyword evidence="1 5" id="KW-1277">Toxin-antitoxin system</keyword>
<evidence type="ECO:0000256" key="2">
    <source>
        <dbReference type="ARBA" id="ARBA00022722"/>
    </source>
</evidence>
<keyword evidence="5" id="KW-0460">Magnesium</keyword>
<proteinExistence type="inferred from homology"/>